<proteinExistence type="predicted"/>
<dbReference type="Proteomes" id="UP001500713">
    <property type="component" value="Unassembled WGS sequence"/>
</dbReference>
<comment type="caution">
    <text evidence="2">The sequence shown here is derived from an EMBL/GenBank/DDBJ whole genome shotgun (WGS) entry which is preliminary data.</text>
</comment>
<evidence type="ECO:0000313" key="2">
    <source>
        <dbReference type="EMBL" id="GAA0472381.1"/>
    </source>
</evidence>
<evidence type="ECO:0000313" key="3">
    <source>
        <dbReference type="Proteomes" id="UP001500713"/>
    </source>
</evidence>
<accession>A0ABN1ABJ9</accession>
<dbReference type="Gene3D" id="3.10.180.10">
    <property type="entry name" value="2,3-Dihydroxybiphenyl 1,2-Dioxygenase, domain 1"/>
    <property type="match status" value="1"/>
</dbReference>
<dbReference type="InterPro" id="IPR029068">
    <property type="entry name" value="Glyas_Bleomycin-R_OHBP_Dase"/>
</dbReference>
<evidence type="ECO:0000259" key="1">
    <source>
        <dbReference type="PROSITE" id="PS51819"/>
    </source>
</evidence>
<name>A0ABN1ABJ9_9SPHN</name>
<organism evidence="2 3">
    <name type="scientific">Parasphingorhabdus litoris</name>
    <dbReference type="NCBI Taxonomy" id="394733"/>
    <lineage>
        <taxon>Bacteria</taxon>
        <taxon>Pseudomonadati</taxon>
        <taxon>Pseudomonadota</taxon>
        <taxon>Alphaproteobacteria</taxon>
        <taxon>Sphingomonadales</taxon>
        <taxon>Sphingomonadaceae</taxon>
        <taxon>Parasphingorhabdus</taxon>
    </lineage>
</organism>
<protein>
    <recommendedName>
        <fullName evidence="1">VOC domain-containing protein</fullName>
    </recommendedName>
</protein>
<dbReference type="Pfam" id="PF00903">
    <property type="entry name" value="Glyoxalase"/>
    <property type="match status" value="1"/>
</dbReference>
<keyword evidence="3" id="KW-1185">Reference proteome</keyword>
<dbReference type="RefSeq" id="WP_229956271.1">
    <property type="nucleotide sequence ID" value="NZ_BAAAEM010000002.1"/>
</dbReference>
<sequence length="123" mass="13445">MTISYDGDLTVSMGVSDIDASIEWYANILNFELLYKNEEIAWGEMSTGLANVNLGLSQVETVEKGGGATPVWGVKDIVEAKASLDAAEVKQDGEIQHIPGLVKLLTFYDPDDNAMMLFENDNQ</sequence>
<dbReference type="CDD" id="cd06587">
    <property type="entry name" value="VOC"/>
    <property type="match status" value="1"/>
</dbReference>
<dbReference type="InterPro" id="IPR004360">
    <property type="entry name" value="Glyas_Fos-R_dOase_dom"/>
</dbReference>
<gene>
    <name evidence="2" type="ORF">GCM10009096_11880</name>
</gene>
<feature type="domain" description="VOC" evidence="1">
    <location>
        <begin position="7"/>
        <end position="120"/>
    </location>
</feature>
<dbReference type="PROSITE" id="PS51819">
    <property type="entry name" value="VOC"/>
    <property type="match status" value="1"/>
</dbReference>
<dbReference type="EMBL" id="BAAAEM010000002">
    <property type="protein sequence ID" value="GAA0472381.1"/>
    <property type="molecule type" value="Genomic_DNA"/>
</dbReference>
<reference evidence="2 3" key="1">
    <citation type="journal article" date="2019" name="Int. J. Syst. Evol. Microbiol.">
        <title>The Global Catalogue of Microorganisms (GCM) 10K type strain sequencing project: providing services to taxonomists for standard genome sequencing and annotation.</title>
        <authorList>
            <consortium name="The Broad Institute Genomics Platform"/>
            <consortium name="The Broad Institute Genome Sequencing Center for Infectious Disease"/>
            <person name="Wu L."/>
            <person name="Ma J."/>
        </authorList>
    </citation>
    <scope>NUCLEOTIDE SEQUENCE [LARGE SCALE GENOMIC DNA]</scope>
    <source>
        <strain evidence="2 3">JCM 14162</strain>
    </source>
</reference>
<dbReference type="InterPro" id="IPR037523">
    <property type="entry name" value="VOC_core"/>
</dbReference>
<dbReference type="SUPFAM" id="SSF54593">
    <property type="entry name" value="Glyoxalase/Bleomycin resistance protein/Dihydroxybiphenyl dioxygenase"/>
    <property type="match status" value="1"/>
</dbReference>